<dbReference type="AlphaFoldDB" id="A0A412EM67"/>
<gene>
    <name evidence="3" type="ORF">DWY46_17355</name>
</gene>
<evidence type="ECO:0000313" key="3">
    <source>
        <dbReference type="EMBL" id="RGR45181.1"/>
    </source>
</evidence>
<comment type="caution">
    <text evidence="3">The sequence shown here is derived from an EMBL/GenBank/DDBJ whole genome shotgun (WGS) entry which is preliminary data.</text>
</comment>
<dbReference type="RefSeq" id="WP_117639321.1">
    <property type="nucleotide sequence ID" value="NZ_QRUH01000021.1"/>
</dbReference>
<dbReference type="InterPro" id="IPR036111">
    <property type="entry name" value="Mal/L-sulfo/L-lacto_DH-like_sf"/>
</dbReference>
<dbReference type="Gene3D" id="1.10.1530.10">
    <property type="match status" value="1"/>
</dbReference>
<keyword evidence="2" id="KW-0560">Oxidoreductase</keyword>
<reference evidence="3 4" key="1">
    <citation type="submission" date="2018-08" db="EMBL/GenBank/DDBJ databases">
        <title>A genome reference for cultivated species of the human gut microbiota.</title>
        <authorList>
            <person name="Zou Y."/>
            <person name="Xue W."/>
            <person name="Luo G."/>
        </authorList>
    </citation>
    <scope>NUCLEOTIDE SEQUENCE [LARGE SCALE GENOMIC DNA]</scope>
    <source>
        <strain evidence="3 4">AF25-21</strain>
    </source>
</reference>
<dbReference type="EMBL" id="QRUH01000021">
    <property type="protein sequence ID" value="RGR45181.1"/>
    <property type="molecule type" value="Genomic_DNA"/>
</dbReference>
<sequence length="349" mass="38428">MKNDVTLKQYNIEFLREKAIESLLKVGVKKENAYILVDSMLEADICGVHSHGVRMLPSYIQKCERGEFSYENPTIEKQTAAFTIVDAKNNIGAVSMNYITEVAIKTAMKEGIHTVFSRNANTFGAGFYYVEKIANASMIGFACCNAPAAMPAFNGLEAILGTNPLAFSFPTKSYGNVVMDMATSVVAKSKFGIAKEKGEKLKEGWALNKDGEPTTDPEEGIKGLVLPMAGFKGYEIAMMIDTLAGFLSGSGYLNKVGKFYSQTGECMNVGHMVVAFNPKILYEGEFLTAADNYIKLIKESQSIKGQQIIIPGENKRKYKRKAMKEGISLPLEVVKKLEFIFKSELKKGE</sequence>
<dbReference type="Gene3D" id="3.30.1370.60">
    <property type="entry name" value="Hypothetical oxidoreductase yiak, domain 2"/>
    <property type="match status" value="1"/>
</dbReference>
<proteinExistence type="inferred from homology"/>
<dbReference type="InterPro" id="IPR003767">
    <property type="entry name" value="Malate/L-lactate_DH-like"/>
</dbReference>
<dbReference type="SUPFAM" id="SSF89733">
    <property type="entry name" value="L-sulfolactate dehydrogenase-like"/>
    <property type="match status" value="1"/>
</dbReference>
<organism evidence="3 4">
    <name type="scientific">Blautia obeum</name>
    <dbReference type="NCBI Taxonomy" id="40520"/>
    <lineage>
        <taxon>Bacteria</taxon>
        <taxon>Bacillati</taxon>
        <taxon>Bacillota</taxon>
        <taxon>Clostridia</taxon>
        <taxon>Lachnospirales</taxon>
        <taxon>Lachnospiraceae</taxon>
        <taxon>Blautia</taxon>
    </lineage>
</organism>
<evidence type="ECO:0000256" key="2">
    <source>
        <dbReference type="ARBA" id="ARBA00023002"/>
    </source>
</evidence>
<evidence type="ECO:0000313" key="4">
    <source>
        <dbReference type="Proteomes" id="UP000285839"/>
    </source>
</evidence>
<evidence type="ECO:0000256" key="1">
    <source>
        <dbReference type="ARBA" id="ARBA00006056"/>
    </source>
</evidence>
<protein>
    <submittedName>
        <fullName evidence="3">Ldh family oxidoreductase</fullName>
    </submittedName>
</protein>
<dbReference type="PANTHER" id="PTHR11091:SF0">
    <property type="entry name" value="MALATE DEHYDROGENASE"/>
    <property type="match status" value="1"/>
</dbReference>
<accession>A0A412EM67</accession>
<name>A0A412EM67_9FIRM</name>
<dbReference type="GO" id="GO:0016491">
    <property type="term" value="F:oxidoreductase activity"/>
    <property type="evidence" value="ECO:0007669"/>
    <property type="project" value="UniProtKB-KW"/>
</dbReference>
<dbReference type="Proteomes" id="UP000285839">
    <property type="component" value="Unassembled WGS sequence"/>
</dbReference>
<comment type="similarity">
    <text evidence="1">Belongs to the LDH2/MDH2 oxidoreductase family.</text>
</comment>
<dbReference type="Pfam" id="PF02615">
    <property type="entry name" value="Ldh_2"/>
    <property type="match status" value="1"/>
</dbReference>
<dbReference type="InterPro" id="IPR043144">
    <property type="entry name" value="Mal/L-sulf/L-lact_DH-like_ah"/>
</dbReference>
<dbReference type="PANTHER" id="PTHR11091">
    <property type="entry name" value="OXIDOREDUCTASE-RELATED"/>
    <property type="match status" value="1"/>
</dbReference>
<dbReference type="InterPro" id="IPR043143">
    <property type="entry name" value="Mal/L-sulf/L-lact_DH-like_NADP"/>
</dbReference>